<organism evidence="2 3">
    <name type="scientific">Daucus carota subsp. sativus</name>
    <name type="common">Carrot</name>
    <dbReference type="NCBI Taxonomy" id="79200"/>
    <lineage>
        <taxon>Eukaryota</taxon>
        <taxon>Viridiplantae</taxon>
        <taxon>Streptophyta</taxon>
        <taxon>Embryophyta</taxon>
        <taxon>Tracheophyta</taxon>
        <taxon>Spermatophyta</taxon>
        <taxon>Magnoliopsida</taxon>
        <taxon>eudicotyledons</taxon>
        <taxon>Gunneridae</taxon>
        <taxon>Pentapetalae</taxon>
        <taxon>asterids</taxon>
        <taxon>campanulids</taxon>
        <taxon>Apiales</taxon>
        <taxon>Apiaceae</taxon>
        <taxon>Apioideae</taxon>
        <taxon>Scandiceae</taxon>
        <taxon>Daucinae</taxon>
        <taxon>Daucus</taxon>
        <taxon>Daucus sect. Daucus</taxon>
    </lineage>
</organism>
<reference evidence="2" key="2">
    <citation type="submission" date="2022-03" db="EMBL/GenBank/DDBJ databases">
        <title>Draft title - Genomic analysis of global carrot germplasm unveils the trajectory of domestication and the origin of high carotenoid orange carrot.</title>
        <authorList>
            <person name="Iorizzo M."/>
            <person name="Ellison S."/>
            <person name="Senalik D."/>
            <person name="Macko-Podgorni A."/>
            <person name="Grzebelus D."/>
            <person name="Bostan H."/>
            <person name="Rolling W."/>
            <person name="Curaba J."/>
            <person name="Simon P."/>
        </authorList>
    </citation>
    <scope>NUCLEOTIDE SEQUENCE</scope>
    <source>
        <tissue evidence="2">Leaf</tissue>
    </source>
</reference>
<dbReference type="Proteomes" id="UP000077755">
    <property type="component" value="Chromosome 3"/>
</dbReference>
<feature type="compositionally biased region" description="Polar residues" evidence="1">
    <location>
        <begin position="19"/>
        <end position="28"/>
    </location>
</feature>
<dbReference type="EMBL" id="CP093345">
    <property type="protein sequence ID" value="WOG92614.1"/>
    <property type="molecule type" value="Genomic_DNA"/>
</dbReference>
<dbReference type="PANTHER" id="PTHR33168">
    <property type="entry name" value="STRESS INDUCED PROTEIN-RELATED"/>
    <property type="match status" value="1"/>
</dbReference>
<evidence type="ECO:0000313" key="2">
    <source>
        <dbReference type="EMBL" id="WOG92614.1"/>
    </source>
</evidence>
<evidence type="ECO:0000256" key="1">
    <source>
        <dbReference type="SAM" id="MobiDB-lite"/>
    </source>
</evidence>
<feature type="compositionally biased region" description="Low complexity" evidence="1">
    <location>
        <begin position="1"/>
        <end position="17"/>
    </location>
</feature>
<sequence>MAATKWSSSTSKTMKSMNDTEQASSSKSLGKWKVMWMKLIKQKNKMLQRSSVHNNQHQLPYDEYNYLQNFDQGFIADSEEPDILSRSFSVRFANPSTVFRRMQ</sequence>
<evidence type="ECO:0000313" key="3">
    <source>
        <dbReference type="Proteomes" id="UP000077755"/>
    </source>
</evidence>
<dbReference type="AlphaFoldDB" id="A0AAF0WN43"/>
<feature type="region of interest" description="Disordered" evidence="1">
    <location>
        <begin position="1"/>
        <end position="28"/>
    </location>
</feature>
<keyword evidence="3" id="KW-1185">Reference proteome</keyword>
<protein>
    <submittedName>
        <fullName evidence="2">Uncharacterized protein</fullName>
    </submittedName>
</protein>
<gene>
    <name evidence="2" type="ORF">DCAR_0311887</name>
</gene>
<accession>A0AAF0WN43</accession>
<name>A0AAF0WN43_DAUCS</name>
<reference evidence="2" key="1">
    <citation type="journal article" date="2016" name="Nat. Genet.">
        <title>A high-quality carrot genome assembly provides new insights into carotenoid accumulation and asterid genome evolution.</title>
        <authorList>
            <person name="Iorizzo M."/>
            <person name="Ellison S."/>
            <person name="Senalik D."/>
            <person name="Zeng P."/>
            <person name="Satapoomin P."/>
            <person name="Huang J."/>
            <person name="Bowman M."/>
            <person name="Iovene M."/>
            <person name="Sanseverino W."/>
            <person name="Cavagnaro P."/>
            <person name="Yildiz M."/>
            <person name="Macko-Podgorni A."/>
            <person name="Moranska E."/>
            <person name="Grzebelus E."/>
            <person name="Grzebelus D."/>
            <person name="Ashrafi H."/>
            <person name="Zheng Z."/>
            <person name="Cheng S."/>
            <person name="Spooner D."/>
            <person name="Van Deynze A."/>
            <person name="Simon P."/>
        </authorList>
    </citation>
    <scope>NUCLEOTIDE SEQUENCE</scope>
    <source>
        <tissue evidence="2">Leaf</tissue>
    </source>
</reference>
<proteinExistence type="predicted"/>